<sequence>MRACLFVGLGGAVGSIFRYFISLFLVNNANGFPFKTLLINILGSFVIGLVAAIAGKHTEISPDMILFLKTGICGGFTTFSTFALESSTLIQSGKIASAVIYIMASIVISIAAVILAQLIVR</sequence>
<keyword evidence="10" id="KW-0406">Ion transport</keyword>
<keyword evidence="6 10" id="KW-0407">Ion channel</keyword>
<feature type="binding site" evidence="10">
    <location>
        <position position="74"/>
    </location>
    <ligand>
        <name>Na(+)</name>
        <dbReference type="ChEBI" id="CHEBI:29101"/>
        <note>structural</note>
    </ligand>
</feature>
<feature type="transmembrane region" description="Helical" evidence="10">
    <location>
        <begin position="96"/>
        <end position="120"/>
    </location>
</feature>
<keyword evidence="10" id="KW-0915">Sodium</keyword>
<name>A0ABY7QSW2_9FIRM</name>
<dbReference type="PANTHER" id="PTHR28259:SF1">
    <property type="entry name" value="FLUORIDE EXPORT PROTEIN 1-RELATED"/>
    <property type="match status" value="1"/>
</dbReference>
<evidence type="ECO:0000256" key="1">
    <source>
        <dbReference type="ARBA" id="ARBA00004651"/>
    </source>
</evidence>
<feature type="transmembrane region" description="Helical" evidence="10">
    <location>
        <begin position="34"/>
        <end position="54"/>
    </location>
</feature>
<feature type="binding site" evidence="10">
    <location>
        <position position="77"/>
    </location>
    <ligand>
        <name>Na(+)</name>
        <dbReference type="ChEBI" id="CHEBI:29101"/>
        <note>structural</note>
    </ligand>
</feature>
<evidence type="ECO:0000256" key="2">
    <source>
        <dbReference type="ARBA" id="ARBA00022475"/>
    </source>
</evidence>
<comment type="similarity">
    <text evidence="7 10">Belongs to the fluoride channel Fluc/FEX (TC 1.A.43) family.</text>
</comment>
<dbReference type="InterPro" id="IPR003691">
    <property type="entry name" value="FluC"/>
</dbReference>
<evidence type="ECO:0000256" key="5">
    <source>
        <dbReference type="ARBA" id="ARBA00023136"/>
    </source>
</evidence>
<evidence type="ECO:0000256" key="7">
    <source>
        <dbReference type="ARBA" id="ARBA00035120"/>
    </source>
</evidence>
<protein>
    <recommendedName>
        <fullName evidence="10">Fluoride-specific ion channel FluC</fullName>
    </recommendedName>
</protein>
<dbReference type="RefSeq" id="WP_271191358.1">
    <property type="nucleotide sequence ID" value="NZ_CP115667.1"/>
</dbReference>
<dbReference type="Pfam" id="PF02537">
    <property type="entry name" value="CRCB"/>
    <property type="match status" value="1"/>
</dbReference>
<dbReference type="EMBL" id="CP115667">
    <property type="protein sequence ID" value="WBW49827.1"/>
    <property type="molecule type" value="Genomic_DNA"/>
</dbReference>
<accession>A0ABY7QSW2</accession>
<dbReference type="PANTHER" id="PTHR28259">
    <property type="entry name" value="FLUORIDE EXPORT PROTEIN 1-RELATED"/>
    <property type="match status" value="1"/>
</dbReference>
<evidence type="ECO:0000313" key="12">
    <source>
        <dbReference type="Proteomes" id="UP001210339"/>
    </source>
</evidence>
<evidence type="ECO:0000256" key="9">
    <source>
        <dbReference type="ARBA" id="ARBA00049940"/>
    </source>
</evidence>
<feature type="transmembrane region" description="Helical" evidence="10">
    <location>
        <begin position="66"/>
        <end position="84"/>
    </location>
</feature>
<evidence type="ECO:0000313" key="11">
    <source>
        <dbReference type="EMBL" id="WBW49827.1"/>
    </source>
</evidence>
<comment type="activity regulation">
    <text evidence="10">Na(+) is not transported, but it plays an essential structural role and its presence is essential for fluoride channel function.</text>
</comment>
<keyword evidence="12" id="KW-1185">Reference proteome</keyword>
<dbReference type="NCBIfam" id="TIGR00494">
    <property type="entry name" value="crcB"/>
    <property type="match status" value="1"/>
</dbReference>
<keyword evidence="10" id="KW-0813">Transport</keyword>
<evidence type="ECO:0000256" key="3">
    <source>
        <dbReference type="ARBA" id="ARBA00022692"/>
    </source>
</evidence>
<comment type="catalytic activity">
    <reaction evidence="8">
        <text>fluoride(in) = fluoride(out)</text>
        <dbReference type="Rhea" id="RHEA:76159"/>
        <dbReference type="ChEBI" id="CHEBI:17051"/>
    </reaction>
    <physiologicalReaction direction="left-to-right" evidence="8">
        <dbReference type="Rhea" id="RHEA:76160"/>
    </physiologicalReaction>
</comment>
<comment type="subcellular location">
    <subcellularLocation>
        <location evidence="1 10">Cell membrane</location>
        <topology evidence="1 10">Multi-pass membrane protein</topology>
    </subcellularLocation>
</comment>
<keyword evidence="4 10" id="KW-1133">Transmembrane helix</keyword>
<keyword evidence="3 10" id="KW-0812">Transmembrane</keyword>
<evidence type="ECO:0000256" key="8">
    <source>
        <dbReference type="ARBA" id="ARBA00035585"/>
    </source>
</evidence>
<reference evidence="11 12" key="1">
    <citation type="submission" date="2023-01" db="EMBL/GenBank/DDBJ databases">
        <authorList>
            <person name="Lee S.H."/>
            <person name="Jung H.S."/>
            <person name="Yun J.U."/>
        </authorList>
    </citation>
    <scope>NUCLEOTIDE SEQUENCE [LARGE SCALE GENOMIC DNA]</scope>
    <source>
        <strain evidence="11 12">CBA3646</strain>
    </source>
</reference>
<organism evidence="11 12">
    <name type="scientific">Peptoniphilus equinus</name>
    <dbReference type="NCBI Taxonomy" id="3016343"/>
    <lineage>
        <taxon>Bacteria</taxon>
        <taxon>Bacillati</taxon>
        <taxon>Bacillota</taxon>
        <taxon>Tissierellia</taxon>
        <taxon>Tissierellales</taxon>
        <taxon>Peptoniphilaceae</taxon>
        <taxon>Peptoniphilus</taxon>
    </lineage>
</organism>
<evidence type="ECO:0000256" key="6">
    <source>
        <dbReference type="ARBA" id="ARBA00023303"/>
    </source>
</evidence>
<gene>
    <name evidence="10 11" type="primary">crcB</name>
    <name evidence="10" type="synonym">fluC</name>
    <name evidence="11" type="ORF">O6R05_07440</name>
</gene>
<comment type="function">
    <text evidence="9 10">Fluoride-specific ion channel. Important for reducing fluoride concentration in the cell, thus reducing its toxicity.</text>
</comment>
<keyword evidence="5 10" id="KW-0472">Membrane</keyword>
<keyword evidence="2 10" id="KW-1003">Cell membrane</keyword>
<keyword evidence="10" id="KW-0479">Metal-binding</keyword>
<proteinExistence type="inferred from homology"/>
<dbReference type="HAMAP" id="MF_00454">
    <property type="entry name" value="FluC"/>
    <property type="match status" value="1"/>
</dbReference>
<evidence type="ECO:0000256" key="4">
    <source>
        <dbReference type="ARBA" id="ARBA00022989"/>
    </source>
</evidence>
<evidence type="ECO:0000256" key="10">
    <source>
        <dbReference type="HAMAP-Rule" id="MF_00454"/>
    </source>
</evidence>
<dbReference type="Proteomes" id="UP001210339">
    <property type="component" value="Chromosome"/>
</dbReference>